<feature type="signal peptide" evidence="1">
    <location>
        <begin position="1"/>
        <end position="26"/>
    </location>
</feature>
<sequence length="154" mass="16447">MTIARATFAAALATLALGAAVPHASATPIVVGSDYAERLQGSCYGKDQCAINFSAIPAGKTLVVTDVSCSGQMPYDQNLVLLQLLSLKTNGTYAFLNSIIEFGPQVVNGLYNTFQAHQQMRYVVYAGEKPVVANLKNKFVGENYYSCSIVGVLK</sequence>
<name>A0A4R6RF31_9HYPH</name>
<accession>A0A4R6RF31</accession>
<keyword evidence="1" id="KW-0732">Signal</keyword>
<proteinExistence type="predicted"/>
<keyword evidence="3" id="KW-1185">Reference proteome</keyword>
<dbReference type="EMBL" id="SNXY01000008">
    <property type="protein sequence ID" value="TDP84387.1"/>
    <property type="molecule type" value="Genomic_DNA"/>
</dbReference>
<dbReference type="AlphaFoldDB" id="A0A4R6RF31"/>
<dbReference type="Proteomes" id="UP000294547">
    <property type="component" value="Unassembled WGS sequence"/>
</dbReference>
<evidence type="ECO:0000256" key="1">
    <source>
        <dbReference type="SAM" id="SignalP"/>
    </source>
</evidence>
<gene>
    <name evidence="2" type="ORF">EDD54_2994</name>
</gene>
<dbReference type="RefSeq" id="WP_126540392.1">
    <property type="nucleotide sequence ID" value="NZ_BSPM01000002.1"/>
</dbReference>
<reference evidence="2 3" key="1">
    <citation type="submission" date="2019-03" db="EMBL/GenBank/DDBJ databases">
        <title>Genomic Encyclopedia of Type Strains, Phase IV (KMG-IV): sequencing the most valuable type-strain genomes for metagenomic binning, comparative biology and taxonomic classification.</title>
        <authorList>
            <person name="Goeker M."/>
        </authorList>
    </citation>
    <scope>NUCLEOTIDE SEQUENCE [LARGE SCALE GENOMIC DNA]</scope>
    <source>
        <strain evidence="2 3">DSM 102969</strain>
    </source>
</reference>
<organism evidence="2 3">
    <name type="scientific">Oharaeibacter diazotrophicus</name>
    <dbReference type="NCBI Taxonomy" id="1920512"/>
    <lineage>
        <taxon>Bacteria</taxon>
        <taxon>Pseudomonadati</taxon>
        <taxon>Pseudomonadota</taxon>
        <taxon>Alphaproteobacteria</taxon>
        <taxon>Hyphomicrobiales</taxon>
        <taxon>Pleomorphomonadaceae</taxon>
        <taxon>Oharaeibacter</taxon>
    </lineage>
</organism>
<evidence type="ECO:0000313" key="2">
    <source>
        <dbReference type="EMBL" id="TDP84387.1"/>
    </source>
</evidence>
<evidence type="ECO:0000313" key="3">
    <source>
        <dbReference type="Proteomes" id="UP000294547"/>
    </source>
</evidence>
<feature type="chain" id="PRO_5020409597" description="Secreted protein" evidence="1">
    <location>
        <begin position="27"/>
        <end position="154"/>
    </location>
</feature>
<evidence type="ECO:0008006" key="4">
    <source>
        <dbReference type="Google" id="ProtNLM"/>
    </source>
</evidence>
<protein>
    <recommendedName>
        <fullName evidence="4">Secreted protein</fullName>
    </recommendedName>
</protein>
<comment type="caution">
    <text evidence="2">The sequence shown here is derived from an EMBL/GenBank/DDBJ whole genome shotgun (WGS) entry which is preliminary data.</text>
</comment>